<sequence>MKSMINWLKNVGLRHIITVFLVAITFLVAPVFNQSVLLQAQAAPANPELDENPVTSETMKRIKEKAEDFGDSADRPIGDTGLKNIKKLGENIPETLELKARQTGVTFNPNKADKKAAMEEAQSKVENK</sequence>
<evidence type="ECO:0000313" key="3">
    <source>
        <dbReference type="Proteomes" id="UP000185984"/>
    </source>
</evidence>
<feature type="region of interest" description="Disordered" evidence="1">
    <location>
        <begin position="108"/>
        <end position="128"/>
    </location>
</feature>
<dbReference type="EMBL" id="MRCC01000006">
    <property type="protein sequence ID" value="OKH27496.1"/>
    <property type="molecule type" value="Genomic_DNA"/>
</dbReference>
<dbReference type="Proteomes" id="UP000185984">
    <property type="component" value="Unassembled WGS sequence"/>
</dbReference>
<gene>
    <name evidence="2" type="ORF">NIES1031_08465</name>
</gene>
<keyword evidence="3" id="KW-1185">Reference proteome</keyword>
<proteinExistence type="predicted"/>
<protein>
    <submittedName>
        <fullName evidence="2">Uncharacterized protein</fullName>
    </submittedName>
</protein>
<dbReference type="AlphaFoldDB" id="A0A1U7HV79"/>
<dbReference type="STRING" id="247279.NIES1031_08465"/>
<accession>A0A1U7HV79</accession>
<evidence type="ECO:0000256" key="1">
    <source>
        <dbReference type="SAM" id="MobiDB-lite"/>
    </source>
</evidence>
<dbReference type="OrthoDB" id="424481at2"/>
<name>A0A1U7HV79_9CHRO</name>
<comment type="caution">
    <text evidence="2">The sequence shown here is derived from an EMBL/GenBank/DDBJ whole genome shotgun (WGS) entry which is preliminary data.</text>
</comment>
<feature type="compositionally biased region" description="Basic and acidic residues" evidence="1">
    <location>
        <begin position="111"/>
        <end position="128"/>
    </location>
</feature>
<dbReference type="RefSeq" id="WP_073549156.1">
    <property type="nucleotide sequence ID" value="NZ_CAWMVK010000040.1"/>
</dbReference>
<reference evidence="2 3" key="1">
    <citation type="submission" date="2016-11" db="EMBL/GenBank/DDBJ databases">
        <title>Draft Genome Sequences of Nine Cyanobacterial Strains from Diverse Habitats.</title>
        <authorList>
            <person name="Zhu T."/>
            <person name="Hou S."/>
            <person name="Lu X."/>
            <person name="Hess W.R."/>
        </authorList>
    </citation>
    <scope>NUCLEOTIDE SEQUENCE [LARGE SCALE GENOMIC DNA]</scope>
    <source>
        <strain evidence="2 3">5.2 s.c.1</strain>
    </source>
</reference>
<organism evidence="2 3">
    <name type="scientific">Chroogloeocystis siderophila 5.2 s.c.1</name>
    <dbReference type="NCBI Taxonomy" id="247279"/>
    <lineage>
        <taxon>Bacteria</taxon>
        <taxon>Bacillati</taxon>
        <taxon>Cyanobacteriota</taxon>
        <taxon>Cyanophyceae</taxon>
        <taxon>Oscillatoriophycideae</taxon>
        <taxon>Chroococcales</taxon>
        <taxon>Chroococcaceae</taxon>
        <taxon>Chroogloeocystis</taxon>
    </lineage>
</organism>
<evidence type="ECO:0000313" key="2">
    <source>
        <dbReference type="EMBL" id="OKH27496.1"/>
    </source>
</evidence>